<gene>
    <name evidence="2" type="ORF">SKAU_G00286230</name>
</gene>
<sequence>MEATTVEALEEVKLPEMSELGVPVATEGEQGGEALAALLAEIGEAAEVLAGEVGAEVEKMPQEAPTLKRSLEAGWGERMDKVEELHLLKVVEAGKMGFPSKKVRVGGSMGSDSDDSAGGVSLEEDSPTSAAGFSRLDYFFVPGGQRVSSVEVIPLFVSDHSGYDEAQALGSTGGKGVFKAGVDSERGGRNGEGGGGAEIPMGASRGILSICSRGRTEVLEASVVEGTMEATTAKALEEVKLPQTSELGVPVTTEGEQGGEALAALLAEIGEAAIEGLVMAAPGVAPSTGAEVLAGEVGAEVEEMPQEAPTLKQSLEAGWGEMMDKVEEQHLLKVVEAGKMGFPSKKVKVGVSSGSDSDDSAGGVSLEGDSPTPE</sequence>
<proteinExistence type="predicted"/>
<keyword evidence="3" id="KW-1185">Reference proteome</keyword>
<dbReference type="AlphaFoldDB" id="A0A9Q1EY40"/>
<evidence type="ECO:0000313" key="3">
    <source>
        <dbReference type="Proteomes" id="UP001152622"/>
    </source>
</evidence>
<organism evidence="2 3">
    <name type="scientific">Synaphobranchus kaupii</name>
    <name type="common">Kaup's arrowtooth eel</name>
    <dbReference type="NCBI Taxonomy" id="118154"/>
    <lineage>
        <taxon>Eukaryota</taxon>
        <taxon>Metazoa</taxon>
        <taxon>Chordata</taxon>
        <taxon>Craniata</taxon>
        <taxon>Vertebrata</taxon>
        <taxon>Euteleostomi</taxon>
        <taxon>Actinopterygii</taxon>
        <taxon>Neopterygii</taxon>
        <taxon>Teleostei</taxon>
        <taxon>Anguilliformes</taxon>
        <taxon>Synaphobranchidae</taxon>
        <taxon>Synaphobranchus</taxon>
    </lineage>
</organism>
<feature type="region of interest" description="Disordered" evidence="1">
    <location>
        <begin position="104"/>
        <end position="126"/>
    </location>
</feature>
<evidence type="ECO:0000313" key="2">
    <source>
        <dbReference type="EMBL" id="KAJ8347222.1"/>
    </source>
</evidence>
<feature type="region of interest" description="Disordered" evidence="1">
    <location>
        <begin position="345"/>
        <end position="374"/>
    </location>
</feature>
<dbReference type="EMBL" id="JAINUF010000011">
    <property type="protein sequence ID" value="KAJ8347222.1"/>
    <property type="molecule type" value="Genomic_DNA"/>
</dbReference>
<comment type="caution">
    <text evidence="2">The sequence shown here is derived from an EMBL/GenBank/DDBJ whole genome shotgun (WGS) entry which is preliminary data.</text>
</comment>
<protein>
    <submittedName>
        <fullName evidence="2">Uncharacterized protein</fullName>
    </submittedName>
</protein>
<accession>A0A9Q1EY40</accession>
<feature type="compositionally biased region" description="Low complexity" evidence="1">
    <location>
        <begin position="349"/>
        <end position="364"/>
    </location>
</feature>
<name>A0A9Q1EY40_SYNKA</name>
<dbReference type="Proteomes" id="UP001152622">
    <property type="component" value="Chromosome 11"/>
</dbReference>
<reference evidence="2" key="1">
    <citation type="journal article" date="2023" name="Science">
        <title>Genome structures resolve the early diversification of teleost fishes.</title>
        <authorList>
            <person name="Parey E."/>
            <person name="Louis A."/>
            <person name="Montfort J."/>
            <person name="Bouchez O."/>
            <person name="Roques C."/>
            <person name="Iampietro C."/>
            <person name="Lluch J."/>
            <person name="Castinel A."/>
            <person name="Donnadieu C."/>
            <person name="Desvignes T."/>
            <person name="Floi Bucao C."/>
            <person name="Jouanno E."/>
            <person name="Wen M."/>
            <person name="Mejri S."/>
            <person name="Dirks R."/>
            <person name="Jansen H."/>
            <person name="Henkel C."/>
            <person name="Chen W.J."/>
            <person name="Zahm M."/>
            <person name="Cabau C."/>
            <person name="Klopp C."/>
            <person name="Thompson A.W."/>
            <person name="Robinson-Rechavi M."/>
            <person name="Braasch I."/>
            <person name="Lecointre G."/>
            <person name="Bobe J."/>
            <person name="Postlethwait J.H."/>
            <person name="Berthelot C."/>
            <person name="Roest Crollius H."/>
            <person name="Guiguen Y."/>
        </authorList>
    </citation>
    <scope>NUCLEOTIDE SEQUENCE</scope>
    <source>
        <strain evidence="2">WJC10195</strain>
    </source>
</reference>
<evidence type="ECO:0000256" key="1">
    <source>
        <dbReference type="SAM" id="MobiDB-lite"/>
    </source>
</evidence>